<accession>A0A7I7XPS9</accession>
<keyword evidence="2 4" id="KW-0472">Membrane</keyword>
<keyword evidence="5" id="KW-0614">Plasmid</keyword>
<evidence type="ECO:0000256" key="1">
    <source>
        <dbReference type="ARBA" id="ARBA00004370"/>
    </source>
</evidence>
<keyword evidence="4" id="KW-1133">Transmembrane helix</keyword>
<evidence type="ECO:0000256" key="4">
    <source>
        <dbReference type="SAM" id="Phobius"/>
    </source>
</evidence>
<proteinExistence type="predicted"/>
<feature type="transmembrane region" description="Helical" evidence="4">
    <location>
        <begin position="75"/>
        <end position="98"/>
    </location>
</feature>
<feature type="compositionally biased region" description="Acidic residues" evidence="3">
    <location>
        <begin position="46"/>
        <end position="57"/>
    </location>
</feature>
<dbReference type="RefSeq" id="WP_246241391.1">
    <property type="nucleotide sequence ID" value="NZ_AP022611.1"/>
</dbReference>
<evidence type="ECO:0000256" key="3">
    <source>
        <dbReference type="SAM" id="MobiDB-lite"/>
    </source>
</evidence>
<gene>
    <name evidence="5" type="ORF">MMAD_55520</name>
</gene>
<reference evidence="5 6" key="1">
    <citation type="journal article" date="2019" name="Emerg. Microbes Infect.">
        <title>Comprehensive subspecies identification of 175 nontuberculous mycobacteria species based on 7547 genomic profiles.</title>
        <authorList>
            <person name="Matsumoto Y."/>
            <person name="Kinjo T."/>
            <person name="Motooka D."/>
            <person name="Nabeya D."/>
            <person name="Jung N."/>
            <person name="Uechi K."/>
            <person name="Horii T."/>
            <person name="Iida T."/>
            <person name="Fujita J."/>
            <person name="Nakamura S."/>
        </authorList>
    </citation>
    <scope>NUCLEOTIDE SEQUENCE [LARGE SCALE GENOMIC DNA]</scope>
    <source>
        <strain evidence="5 6">JCM 13574</strain>
        <plasmid evidence="6">pjcm13574 dna</plasmid>
    </source>
</reference>
<geneLocation type="plasmid" evidence="6">
    <name>pjcm13574 dna</name>
</geneLocation>
<feature type="compositionally biased region" description="Acidic residues" evidence="3">
    <location>
        <begin position="22"/>
        <end position="32"/>
    </location>
</feature>
<dbReference type="GO" id="GO:0016020">
    <property type="term" value="C:membrane"/>
    <property type="evidence" value="ECO:0007669"/>
    <property type="project" value="UniProtKB-SubCell"/>
</dbReference>
<feature type="compositionally biased region" description="Basic and acidic residues" evidence="3">
    <location>
        <begin position="33"/>
        <end position="45"/>
    </location>
</feature>
<sequence length="228" mass="24104">MAKHDDTAEVDSPPIDDGSALDADDADGDDGAEGDHDGPTTKDDASPDDTATDVEPGEDTRAPFWRQKLASPTGAAAVCVTAIVALGALGGILGHQLLNERQESLRREVFVQAARQGVIDLTTIDYTSVEADVARILDSSTGAFHDDFQTRSQPYAEVIKQAKTKSQGTVTAAAMQSQDGDTAKVLVTVSMKMSNAGAPEQPSRNWRMLINVQKTGDTAKVSDVQFAT</sequence>
<protein>
    <recommendedName>
        <fullName evidence="7">Mce associated membrane protein</fullName>
    </recommendedName>
</protein>
<keyword evidence="4" id="KW-0812">Transmembrane</keyword>
<feature type="region of interest" description="Disordered" evidence="3">
    <location>
        <begin position="1"/>
        <end position="61"/>
    </location>
</feature>
<evidence type="ECO:0008006" key="7">
    <source>
        <dbReference type="Google" id="ProtNLM"/>
    </source>
</evidence>
<evidence type="ECO:0000313" key="6">
    <source>
        <dbReference type="Proteomes" id="UP000466517"/>
    </source>
</evidence>
<evidence type="ECO:0000313" key="5">
    <source>
        <dbReference type="EMBL" id="BBZ31257.1"/>
    </source>
</evidence>
<organism evidence="5 6">
    <name type="scientific">Mycolicibacterium madagascariense</name>
    <dbReference type="NCBI Taxonomy" id="212765"/>
    <lineage>
        <taxon>Bacteria</taxon>
        <taxon>Bacillati</taxon>
        <taxon>Actinomycetota</taxon>
        <taxon>Actinomycetes</taxon>
        <taxon>Mycobacteriales</taxon>
        <taxon>Mycobacteriaceae</taxon>
        <taxon>Mycolicibacterium</taxon>
    </lineage>
</organism>
<dbReference type="PANTHER" id="PTHR37042:SF4">
    <property type="entry name" value="OUTER MEMBRANE PROTEIN RV1973"/>
    <property type="match status" value="1"/>
</dbReference>
<dbReference type="AlphaFoldDB" id="A0A7I7XPS9"/>
<dbReference type="KEGG" id="mmag:MMAD_55520"/>
<dbReference type="Proteomes" id="UP000466517">
    <property type="component" value="Plasmid pJCM13574"/>
</dbReference>
<keyword evidence="6" id="KW-1185">Reference proteome</keyword>
<evidence type="ECO:0000256" key="2">
    <source>
        <dbReference type="ARBA" id="ARBA00023136"/>
    </source>
</evidence>
<name>A0A7I7XPS9_9MYCO</name>
<dbReference type="PANTHER" id="PTHR37042">
    <property type="entry name" value="OUTER MEMBRANE PROTEIN RV1973"/>
    <property type="match status" value="1"/>
</dbReference>
<dbReference type="EMBL" id="AP022611">
    <property type="protein sequence ID" value="BBZ31257.1"/>
    <property type="molecule type" value="Genomic_DNA"/>
</dbReference>
<comment type="subcellular location">
    <subcellularLocation>
        <location evidence="1">Membrane</location>
    </subcellularLocation>
</comment>